<feature type="transmembrane region" description="Helical" evidence="2">
    <location>
        <begin position="37"/>
        <end position="60"/>
    </location>
</feature>
<evidence type="ECO:0000313" key="4">
    <source>
        <dbReference type="Proteomes" id="UP000199421"/>
    </source>
</evidence>
<dbReference type="GO" id="GO:0009103">
    <property type="term" value="P:lipopolysaccharide biosynthetic process"/>
    <property type="evidence" value="ECO:0007669"/>
    <property type="project" value="TreeGrafter"/>
</dbReference>
<keyword evidence="2" id="KW-0472">Membrane</keyword>
<dbReference type="Gene3D" id="3.40.50.2000">
    <property type="entry name" value="Glycogen Phosphorylase B"/>
    <property type="match status" value="1"/>
</dbReference>
<dbReference type="GO" id="GO:0016757">
    <property type="term" value="F:glycosyltransferase activity"/>
    <property type="evidence" value="ECO:0007669"/>
    <property type="project" value="TreeGrafter"/>
</dbReference>
<evidence type="ECO:0000256" key="1">
    <source>
        <dbReference type="ARBA" id="ARBA00022679"/>
    </source>
</evidence>
<dbReference type="PANTHER" id="PTHR46401">
    <property type="entry name" value="GLYCOSYLTRANSFERASE WBBK-RELATED"/>
    <property type="match status" value="1"/>
</dbReference>
<dbReference type="CDD" id="cd03801">
    <property type="entry name" value="GT4_PimA-like"/>
    <property type="match status" value="1"/>
</dbReference>
<evidence type="ECO:0000256" key="2">
    <source>
        <dbReference type="SAM" id="Phobius"/>
    </source>
</evidence>
<dbReference type="AlphaFoldDB" id="A0A1H7YER4"/>
<reference evidence="4" key="1">
    <citation type="submission" date="2016-10" db="EMBL/GenBank/DDBJ databases">
        <authorList>
            <person name="Varghese N."/>
            <person name="Submissions S."/>
        </authorList>
    </citation>
    <scope>NUCLEOTIDE SEQUENCE [LARGE SCALE GENOMIC DNA]</scope>
    <source>
        <strain evidence="4">DSM 18733</strain>
    </source>
</reference>
<dbReference type="EMBL" id="FOAF01000013">
    <property type="protein sequence ID" value="SEM44716.1"/>
    <property type="molecule type" value="Genomic_DNA"/>
</dbReference>
<keyword evidence="2" id="KW-1133">Transmembrane helix</keyword>
<dbReference type="OrthoDB" id="9807209at2"/>
<keyword evidence="1 3" id="KW-0808">Transferase</keyword>
<dbReference type="RefSeq" id="WP_093331826.1">
    <property type="nucleotide sequence ID" value="NZ_FOAF01000013.1"/>
</dbReference>
<dbReference type="SUPFAM" id="SSF53756">
    <property type="entry name" value="UDP-Glycosyltransferase/glycogen phosphorylase"/>
    <property type="match status" value="1"/>
</dbReference>
<dbReference type="PANTHER" id="PTHR46401:SF2">
    <property type="entry name" value="GLYCOSYLTRANSFERASE WBBK-RELATED"/>
    <property type="match status" value="1"/>
</dbReference>
<keyword evidence="4" id="KW-1185">Reference proteome</keyword>
<accession>A0A1H7YER4</accession>
<organism evidence="3 4">
    <name type="scientific">Olivibacter domesticus</name>
    <name type="common">Pseudosphingobacterium domesticum</name>
    <dbReference type="NCBI Taxonomy" id="407022"/>
    <lineage>
        <taxon>Bacteria</taxon>
        <taxon>Pseudomonadati</taxon>
        <taxon>Bacteroidota</taxon>
        <taxon>Sphingobacteriia</taxon>
        <taxon>Sphingobacteriales</taxon>
        <taxon>Sphingobacteriaceae</taxon>
        <taxon>Olivibacter</taxon>
    </lineage>
</organism>
<keyword evidence="2" id="KW-0812">Transmembrane</keyword>
<dbReference type="STRING" id="407022.SAMN05661044_05205"/>
<evidence type="ECO:0000313" key="3">
    <source>
        <dbReference type="EMBL" id="SEM44716.1"/>
    </source>
</evidence>
<protein>
    <submittedName>
        <fullName evidence="3">Glycosyltransferase involved in cell wall bisynthesis</fullName>
    </submittedName>
</protein>
<dbReference type="Proteomes" id="UP000199421">
    <property type="component" value="Unassembled WGS sequence"/>
</dbReference>
<name>A0A1H7YER4_OLID1</name>
<gene>
    <name evidence="3" type="ORF">SAMN05661044_05205</name>
</gene>
<dbReference type="Pfam" id="PF13692">
    <property type="entry name" value="Glyco_trans_1_4"/>
    <property type="match status" value="1"/>
</dbReference>
<proteinExistence type="predicted"/>
<sequence>MASKKFTRKIDRLDRGVSLLLTQIYFIKYDRSFLRCLLNFVFLKALVVRIFVLLVTLFRFNRINFQAYKRLSFGKKIGRLLGIYKLWRMETLFKGEFKLLNHFDSDTSEVTIVIYVCGTIQNALRSLQSIDQNSMGISCHLIVVDYINLQDYLLQNKIDMPGVEFVGEHPDDISDLHNFLSRATSKFVCFITNPLFVCEDYLKNLLKVIRSKVDIGLVGAKIIYEFGLLKEAGGVITDDKQYKYFGEFSDPEKYEFSYIKETDFQSSLVLVRKADFCKALSRLRYNNWSEFSAVELSVFIKNELCKRVVFQPLALGVILDSIKSVRYHFSTKKNKRDLMTMGYSFTQKSAKSILFIDPFYPTPDKDSGSRRLDEIINIYLNLGYNVFFYGHKEYANFGEYYKNLINKNVKVIYKQFKDDLLEDEYAYLLENINFVWISRLEMNQYYASLIESFGHITWINDTVDLHFLREERMMRQQNRQSADIEHYIAKIKEKEIGLAKRADITIAITSYEKGILESEGAKKVVVVPNIHEVSKDIELLDYNTREGVCFIGGYDHIPNTDAVIWLVNEIMPLVWQTLPNLHLTLLGSNPPDSVKSLRSDLVSVPGYIKDVSPYFNKSRVFVAPLRAGAGMKGKIGQSLEYGLPVVTTSIGAEGMDLEHNEHVLIADDIISFSNEIIRLYQSENLWRKLSKNSFEVINRYSSNSVSKILESISK</sequence>